<keyword evidence="18" id="KW-1185">Reference proteome</keyword>
<comment type="subcellular location">
    <subcellularLocation>
        <location evidence="14">Cell inner membrane</location>
        <topology evidence="14">Single-pass membrane protein</topology>
    </subcellularLocation>
    <subcellularLocation>
        <location evidence="2">Cell membrane</location>
    </subcellularLocation>
    <subcellularLocation>
        <location evidence="1">Membrane</location>
        <topology evidence="1">Single-pass membrane protein</topology>
    </subcellularLocation>
</comment>
<dbReference type="InterPro" id="IPR036138">
    <property type="entry name" value="PBP_dimer_sf"/>
</dbReference>
<dbReference type="GO" id="GO:0008360">
    <property type="term" value="P:regulation of cell shape"/>
    <property type="evidence" value="ECO:0007669"/>
    <property type="project" value="UniProtKB-KW"/>
</dbReference>
<dbReference type="RefSeq" id="WP_100257996.1">
    <property type="nucleotide sequence ID" value="NZ_CP011797.1"/>
</dbReference>
<dbReference type="GO" id="GO:0009252">
    <property type="term" value="P:peptidoglycan biosynthetic process"/>
    <property type="evidence" value="ECO:0007669"/>
    <property type="project" value="UniProtKB-UniRule"/>
</dbReference>
<comment type="catalytic activity">
    <reaction evidence="14">
        <text>Preferential cleavage: (Ac)2-L-Lys-D-Ala-|-D-Ala. Also transpeptidation of peptidyl-alanyl moieties that are N-acyl substituents of D-alanine.</text>
        <dbReference type="EC" id="3.4.16.4"/>
    </reaction>
</comment>
<dbReference type="GO" id="GO:0006508">
    <property type="term" value="P:proteolysis"/>
    <property type="evidence" value="ECO:0007669"/>
    <property type="project" value="UniProtKB-KW"/>
</dbReference>
<dbReference type="EC" id="3.4.16.4" evidence="14"/>
<dbReference type="Gene3D" id="3.40.710.10">
    <property type="entry name" value="DD-peptidase/beta-lactamase superfamily"/>
    <property type="match status" value="1"/>
</dbReference>
<dbReference type="Proteomes" id="UP000229757">
    <property type="component" value="Chromosome"/>
</dbReference>
<evidence type="ECO:0000256" key="13">
    <source>
        <dbReference type="ARBA" id="ARBA00023316"/>
    </source>
</evidence>
<dbReference type="SUPFAM" id="SSF56519">
    <property type="entry name" value="Penicillin binding protein dimerisation domain"/>
    <property type="match status" value="1"/>
</dbReference>
<feature type="domain" description="Penicillin-binding protein dimerisation" evidence="16">
    <location>
        <begin position="63"/>
        <end position="234"/>
    </location>
</feature>
<evidence type="ECO:0000313" key="18">
    <source>
        <dbReference type="Proteomes" id="UP000229757"/>
    </source>
</evidence>
<keyword evidence="3 14" id="KW-1003">Cell membrane</keyword>
<keyword evidence="13 14" id="KW-0961">Cell wall biogenesis/degradation</keyword>
<dbReference type="InterPro" id="IPR012338">
    <property type="entry name" value="Beta-lactam/transpept-like"/>
</dbReference>
<dbReference type="GO" id="GO:0071555">
    <property type="term" value="P:cell wall organization"/>
    <property type="evidence" value="ECO:0007669"/>
    <property type="project" value="UniProtKB-KW"/>
</dbReference>
<dbReference type="OrthoDB" id="9766847at2"/>
<dbReference type="NCBIfam" id="TIGR03423">
    <property type="entry name" value="pbp2_mrdA"/>
    <property type="match status" value="1"/>
</dbReference>
<dbReference type="GO" id="GO:0071972">
    <property type="term" value="F:peptidoglycan L,D-transpeptidase activity"/>
    <property type="evidence" value="ECO:0007669"/>
    <property type="project" value="TreeGrafter"/>
</dbReference>
<dbReference type="GO" id="GO:0009002">
    <property type="term" value="F:serine-type D-Ala-D-Ala carboxypeptidase activity"/>
    <property type="evidence" value="ECO:0007669"/>
    <property type="project" value="UniProtKB-UniRule"/>
</dbReference>
<comment type="caution">
    <text evidence="14">Lacks conserved residue(s) required for the propagation of feature annotation.</text>
</comment>
<evidence type="ECO:0000256" key="14">
    <source>
        <dbReference type="HAMAP-Rule" id="MF_02081"/>
    </source>
</evidence>
<evidence type="ECO:0000256" key="3">
    <source>
        <dbReference type="ARBA" id="ARBA00022475"/>
    </source>
</evidence>
<dbReference type="PANTHER" id="PTHR30627">
    <property type="entry name" value="PEPTIDOGLYCAN D,D-TRANSPEPTIDASE"/>
    <property type="match status" value="1"/>
</dbReference>
<organism evidence="17 18">
    <name type="scientific">Reinekea forsetii</name>
    <dbReference type="NCBI Taxonomy" id="1336806"/>
    <lineage>
        <taxon>Bacteria</taxon>
        <taxon>Pseudomonadati</taxon>
        <taxon>Pseudomonadota</taxon>
        <taxon>Gammaproteobacteria</taxon>
        <taxon>Oceanospirillales</taxon>
        <taxon>Saccharospirillaceae</taxon>
        <taxon>Reinekea</taxon>
    </lineage>
</organism>
<evidence type="ECO:0000256" key="2">
    <source>
        <dbReference type="ARBA" id="ARBA00004236"/>
    </source>
</evidence>
<dbReference type="GO" id="GO:0008658">
    <property type="term" value="F:penicillin binding"/>
    <property type="evidence" value="ECO:0007669"/>
    <property type="project" value="UniProtKB-UniRule"/>
</dbReference>
<evidence type="ECO:0000259" key="16">
    <source>
        <dbReference type="Pfam" id="PF03717"/>
    </source>
</evidence>
<dbReference type="InterPro" id="IPR001460">
    <property type="entry name" value="PCN-bd_Tpept"/>
</dbReference>
<name>A0A2K8KXM9_9GAMM</name>
<dbReference type="SUPFAM" id="SSF56601">
    <property type="entry name" value="beta-lactamase/transpeptidase-like"/>
    <property type="match status" value="1"/>
</dbReference>
<dbReference type="Pfam" id="PF00905">
    <property type="entry name" value="Transpeptidase"/>
    <property type="match status" value="1"/>
</dbReference>
<comment type="function">
    <text evidence="14">Catalyzes cross-linking of the peptidoglycan cell wall.</text>
</comment>
<dbReference type="InterPro" id="IPR050515">
    <property type="entry name" value="Beta-lactam/transpept"/>
</dbReference>
<accession>A0A2K8KXM9</accession>
<dbReference type="HAMAP" id="MF_02081">
    <property type="entry name" value="MrdA_transpept"/>
    <property type="match status" value="1"/>
</dbReference>
<evidence type="ECO:0000256" key="12">
    <source>
        <dbReference type="ARBA" id="ARBA00023136"/>
    </source>
</evidence>
<dbReference type="AlphaFoldDB" id="A0A2K8KXM9"/>
<evidence type="ECO:0000256" key="7">
    <source>
        <dbReference type="ARBA" id="ARBA00022692"/>
    </source>
</evidence>
<reference evidence="17 18" key="1">
    <citation type="journal article" date="2017" name="Environ. Microbiol.">
        <title>Genomic and physiological analyses of 'Reinekea forsetii' reveal a versatile opportunistic lifestyle during spring algae blooms.</title>
        <authorList>
            <person name="Avci B."/>
            <person name="Hahnke R.L."/>
            <person name="Chafee M."/>
            <person name="Fischer T."/>
            <person name="Gruber-Vodicka H."/>
            <person name="Tegetmeyer H.E."/>
            <person name="Harder J."/>
            <person name="Fuchs B.M."/>
            <person name="Amann R.I."/>
            <person name="Teeling H."/>
        </authorList>
    </citation>
    <scope>NUCLEOTIDE SEQUENCE [LARGE SCALE GENOMIC DNA]</scope>
    <source>
        <strain evidence="17 18">Hel1_31_D35</strain>
    </source>
</reference>
<evidence type="ECO:0000256" key="6">
    <source>
        <dbReference type="ARBA" id="ARBA00022670"/>
    </source>
</evidence>
<protein>
    <recommendedName>
        <fullName evidence="14">Peptidoglycan D,D-transpeptidase MrdA</fullName>
        <ecNumber evidence="14">3.4.16.4</ecNumber>
    </recommendedName>
    <alternativeName>
        <fullName evidence="14">Penicillin-binding protein 2</fullName>
        <shortName evidence="14">PBP-2</shortName>
    </alternativeName>
</protein>
<keyword evidence="11 14" id="KW-1133">Transmembrane helix</keyword>
<gene>
    <name evidence="14" type="primary">mrdA</name>
    <name evidence="17" type="ORF">REIFOR_02640</name>
</gene>
<evidence type="ECO:0000256" key="9">
    <source>
        <dbReference type="ARBA" id="ARBA00022960"/>
    </source>
</evidence>
<evidence type="ECO:0000256" key="4">
    <source>
        <dbReference type="ARBA" id="ARBA00022519"/>
    </source>
</evidence>
<evidence type="ECO:0000256" key="10">
    <source>
        <dbReference type="ARBA" id="ARBA00022984"/>
    </source>
</evidence>
<keyword evidence="5 14" id="KW-0121">Carboxypeptidase</keyword>
<dbReference type="PANTHER" id="PTHR30627:SF2">
    <property type="entry name" value="PEPTIDOGLYCAN D,D-TRANSPEPTIDASE MRDA"/>
    <property type="match status" value="1"/>
</dbReference>
<dbReference type="Pfam" id="PF03717">
    <property type="entry name" value="PBP_dimer"/>
    <property type="match status" value="1"/>
</dbReference>
<evidence type="ECO:0000256" key="1">
    <source>
        <dbReference type="ARBA" id="ARBA00004167"/>
    </source>
</evidence>
<keyword evidence="9 14" id="KW-0133">Cell shape</keyword>
<dbReference type="InterPro" id="IPR017790">
    <property type="entry name" value="Penicillin-binding_protein_2"/>
</dbReference>
<keyword evidence="7 14" id="KW-0812">Transmembrane</keyword>
<keyword evidence="10 14" id="KW-0573">Peptidoglycan synthesis</keyword>
<dbReference type="EMBL" id="CP011797">
    <property type="protein sequence ID" value="ATX77764.1"/>
    <property type="molecule type" value="Genomic_DNA"/>
</dbReference>
<comment type="similarity">
    <text evidence="14">Belongs to the transpeptidase family. MrdA subfamily.</text>
</comment>
<evidence type="ECO:0000259" key="15">
    <source>
        <dbReference type="Pfam" id="PF00905"/>
    </source>
</evidence>
<dbReference type="KEGG" id="rfo:REIFOR_02640"/>
<keyword evidence="12 14" id="KW-0472">Membrane</keyword>
<keyword evidence="8 14" id="KW-0378">Hydrolase</keyword>
<sequence>MFSKSLDTKEYERRLFSRRMTVAFVLVALMLIILVCRLFFLQIVQHEQHSLLSDQNRLEVLAIPPTRGLIYDRNGELLAGNLPSHTLSIVAERTKDVDALVLEIGALIELSDEQISRFKKRLGQYRRPYEPIPLKIKLSDNEIATLAANRFFLDGSLVEAELIRQYPYGEAFAHVLGYVGRINERETVNLDSSAYAGIRYIGKQGIESQYEQELLGTVGYQRVETNARGRILKVLDKKMPIPGANIHLQLDRALQQKAFDLLAGKRGAVVAIEPKTGGILALVSQPSFDPNLYVTGFPSVLYNVLRDSPAKPFLNRATRGQYPAASTIKPFIGLAGVDGGFTTWSYTINDNGWFQLPNDDRIYRDWKRGGHGIVNLTDAIEESIDTYFYEMAYKMKLEPIHNMLNEFGFGKTTSWDIYNPASGINPSREWKRDRHGFSWYAGDTVNLGIGQGYMLATPTQLAIATGVFANNGHWTTPRLMLYSNMPDLLAIPEQAQPDVELNDTNNWAKMQDAMAEVLYGKKGTARGAAIGAPYRFAGKSGTAQVAEIKRDENGDALGDVPDHLKDHALFISYAPFDDPQIALAVVIEHGGGGSSIAAPIARALQDEYLLRESPIAQ</sequence>
<feature type="transmembrane region" description="Helical" evidence="14">
    <location>
        <begin position="21"/>
        <end position="40"/>
    </location>
</feature>
<dbReference type="Gene3D" id="3.30.1390.30">
    <property type="entry name" value="Penicillin-binding protein 2a, domain 3"/>
    <property type="match status" value="1"/>
</dbReference>
<evidence type="ECO:0000256" key="11">
    <source>
        <dbReference type="ARBA" id="ARBA00022989"/>
    </source>
</evidence>
<dbReference type="Gene3D" id="3.90.1310.10">
    <property type="entry name" value="Penicillin-binding protein 2a (Domain 2)"/>
    <property type="match status" value="1"/>
</dbReference>
<comment type="pathway">
    <text evidence="14">Cell wall biogenesis; peptidoglycan biosynthesis.</text>
</comment>
<evidence type="ECO:0000256" key="5">
    <source>
        <dbReference type="ARBA" id="ARBA00022645"/>
    </source>
</evidence>
<keyword evidence="4 14" id="KW-0997">Cell inner membrane</keyword>
<feature type="active site" description="Acyl-ester intermediate" evidence="14">
    <location>
        <position position="326"/>
    </location>
</feature>
<proteinExistence type="inferred from homology"/>
<dbReference type="UniPathway" id="UPA00219"/>
<keyword evidence="6 14" id="KW-0645">Protease</keyword>
<evidence type="ECO:0000256" key="8">
    <source>
        <dbReference type="ARBA" id="ARBA00022801"/>
    </source>
</evidence>
<evidence type="ECO:0000313" key="17">
    <source>
        <dbReference type="EMBL" id="ATX77764.1"/>
    </source>
</evidence>
<dbReference type="GO" id="GO:0005886">
    <property type="term" value="C:plasma membrane"/>
    <property type="evidence" value="ECO:0007669"/>
    <property type="project" value="UniProtKB-SubCell"/>
</dbReference>
<dbReference type="InterPro" id="IPR005311">
    <property type="entry name" value="PBP_dimer"/>
</dbReference>
<feature type="domain" description="Penicillin-binding protein transpeptidase" evidence="15">
    <location>
        <begin position="267"/>
        <end position="604"/>
    </location>
</feature>